<keyword evidence="2" id="KW-1185">Reference proteome</keyword>
<dbReference type="EMBL" id="ML992668">
    <property type="protein sequence ID" value="KAF2214546.1"/>
    <property type="molecule type" value="Genomic_DNA"/>
</dbReference>
<dbReference type="OrthoDB" id="4177236at2759"/>
<proteinExistence type="predicted"/>
<dbReference type="SUPFAM" id="SSF56112">
    <property type="entry name" value="Protein kinase-like (PK-like)"/>
    <property type="match status" value="1"/>
</dbReference>
<accession>A0A6A6FM48</accession>
<evidence type="ECO:0008006" key="3">
    <source>
        <dbReference type="Google" id="ProtNLM"/>
    </source>
</evidence>
<dbReference type="InterPro" id="IPR051678">
    <property type="entry name" value="AGP_Transferase"/>
</dbReference>
<dbReference type="Gene3D" id="3.90.1200.10">
    <property type="match status" value="1"/>
</dbReference>
<reference evidence="1" key="1">
    <citation type="journal article" date="2020" name="Stud. Mycol.">
        <title>101 Dothideomycetes genomes: a test case for predicting lifestyles and emergence of pathogens.</title>
        <authorList>
            <person name="Haridas S."/>
            <person name="Albert R."/>
            <person name="Binder M."/>
            <person name="Bloem J."/>
            <person name="Labutti K."/>
            <person name="Salamov A."/>
            <person name="Andreopoulos B."/>
            <person name="Baker S."/>
            <person name="Barry K."/>
            <person name="Bills G."/>
            <person name="Bluhm B."/>
            <person name="Cannon C."/>
            <person name="Castanera R."/>
            <person name="Culley D."/>
            <person name="Daum C."/>
            <person name="Ezra D."/>
            <person name="Gonzalez J."/>
            <person name="Henrissat B."/>
            <person name="Kuo A."/>
            <person name="Liang C."/>
            <person name="Lipzen A."/>
            <person name="Lutzoni F."/>
            <person name="Magnuson J."/>
            <person name="Mondo S."/>
            <person name="Nolan M."/>
            <person name="Ohm R."/>
            <person name="Pangilinan J."/>
            <person name="Park H.-J."/>
            <person name="Ramirez L."/>
            <person name="Alfaro M."/>
            <person name="Sun H."/>
            <person name="Tritt A."/>
            <person name="Yoshinaga Y."/>
            <person name="Zwiers L.-H."/>
            <person name="Turgeon B."/>
            <person name="Goodwin S."/>
            <person name="Spatafora J."/>
            <person name="Crous P."/>
            <person name="Grigoriev I."/>
        </authorList>
    </citation>
    <scope>NUCLEOTIDE SEQUENCE</scope>
    <source>
        <strain evidence="1">SCOH1-5</strain>
    </source>
</reference>
<organism evidence="1 2">
    <name type="scientific">Cercospora zeae-maydis SCOH1-5</name>
    <dbReference type="NCBI Taxonomy" id="717836"/>
    <lineage>
        <taxon>Eukaryota</taxon>
        <taxon>Fungi</taxon>
        <taxon>Dikarya</taxon>
        <taxon>Ascomycota</taxon>
        <taxon>Pezizomycotina</taxon>
        <taxon>Dothideomycetes</taxon>
        <taxon>Dothideomycetidae</taxon>
        <taxon>Mycosphaerellales</taxon>
        <taxon>Mycosphaerellaceae</taxon>
        <taxon>Cercospora</taxon>
    </lineage>
</organism>
<gene>
    <name evidence="1" type="ORF">CERZMDRAFT_95808</name>
</gene>
<dbReference type="Proteomes" id="UP000799539">
    <property type="component" value="Unassembled WGS sequence"/>
</dbReference>
<dbReference type="PANTHER" id="PTHR21310:SF48">
    <property type="entry name" value="AMINOGLYCOSIDE PHOSPHOTRANSFERASE DOMAIN-CONTAINING PROTEIN"/>
    <property type="match status" value="1"/>
</dbReference>
<name>A0A6A6FM48_9PEZI</name>
<dbReference type="PANTHER" id="PTHR21310">
    <property type="entry name" value="AMINOGLYCOSIDE PHOSPHOTRANSFERASE-RELATED-RELATED"/>
    <property type="match status" value="1"/>
</dbReference>
<evidence type="ECO:0000313" key="2">
    <source>
        <dbReference type="Proteomes" id="UP000799539"/>
    </source>
</evidence>
<dbReference type="AlphaFoldDB" id="A0A6A6FM48"/>
<dbReference type="InterPro" id="IPR011009">
    <property type="entry name" value="Kinase-like_dom_sf"/>
</dbReference>
<evidence type="ECO:0000313" key="1">
    <source>
        <dbReference type="EMBL" id="KAF2214546.1"/>
    </source>
</evidence>
<dbReference type="Gene3D" id="3.30.200.150">
    <property type="match status" value="1"/>
</dbReference>
<protein>
    <recommendedName>
        <fullName evidence="3">Aminoglycoside phosphotransferase domain-containing protein</fullName>
    </recommendedName>
</protein>
<sequence length="318" mass="36239">MTHDSVNPPSSLTVTTETPCPWTPVALPYFASTDPSITLPSAEEIRACTNVLHERFRAKIVALTDQIVAKFGGSVREREGQAMIYLEQHVPEVPAPRLYAMYRDGKELFLIMQRAPGVQLEQLWPSLSTQEKDVMSLQLRGIFDHLREAECPVHNYFGGLAGEGVNYHLFFGQRKGDKQSLGPFNGEEAFVRGLTDNYRALMERNGHPLFKVQFYEDHLSNALRGLRPTLIHGDVQRRNIMAAEKKDCAAEGCPRSFDLFLVDWEMTAWLPEIWEFFSASKQFNLTGIHDDWCWYLGKFLDVRLAETGALTMFEKDFS</sequence>